<feature type="compositionally biased region" description="Basic and acidic residues" evidence="1">
    <location>
        <begin position="320"/>
        <end position="338"/>
    </location>
</feature>
<dbReference type="OrthoDB" id="5572782at2759"/>
<feature type="region of interest" description="Disordered" evidence="1">
    <location>
        <begin position="1051"/>
        <end position="1171"/>
    </location>
</feature>
<evidence type="ECO:0000256" key="1">
    <source>
        <dbReference type="SAM" id="MobiDB-lite"/>
    </source>
</evidence>
<feature type="region of interest" description="Disordered" evidence="1">
    <location>
        <begin position="754"/>
        <end position="776"/>
    </location>
</feature>
<feature type="compositionally biased region" description="Polar residues" evidence="1">
    <location>
        <begin position="661"/>
        <end position="673"/>
    </location>
</feature>
<feature type="compositionally biased region" description="Basic and acidic residues" evidence="1">
    <location>
        <begin position="449"/>
        <end position="465"/>
    </location>
</feature>
<proteinExistence type="predicted"/>
<dbReference type="EMBL" id="JAGPXC010000002">
    <property type="protein sequence ID" value="KAH6656976.1"/>
    <property type="molecule type" value="Genomic_DNA"/>
</dbReference>
<keyword evidence="5" id="KW-1185">Reference proteome</keyword>
<feature type="compositionally biased region" description="Polar residues" evidence="1">
    <location>
        <begin position="935"/>
        <end position="945"/>
    </location>
</feature>
<dbReference type="InterPro" id="IPR036116">
    <property type="entry name" value="FN3_sf"/>
</dbReference>
<dbReference type="GeneID" id="70128387"/>
<feature type="compositionally biased region" description="Polar residues" evidence="1">
    <location>
        <begin position="700"/>
        <end position="711"/>
    </location>
</feature>
<keyword evidence="2" id="KW-1133">Transmembrane helix</keyword>
<reference evidence="4" key="1">
    <citation type="journal article" date="2021" name="Nat. Commun.">
        <title>Genetic determinants of endophytism in the Arabidopsis root mycobiome.</title>
        <authorList>
            <person name="Mesny F."/>
            <person name="Miyauchi S."/>
            <person name="Thiergart T."/>
            <person name="Pickel B."/>
            <person name="Atanasova L."/>
            <person name="Karlsson M."/>
            <person name="Huettel B."/>
            <person name="Barry K.W."/>
            <person name="Haridas S."/>
            <person name="Chen C."/>
            <person name="Bauer D."/>
            <person name="Andreopoulos W."/>
            <person name="Pangilinan J."/>
            <person name="LaButti K."/>
            <person name="Riley R."/>
            <person name="Lipzen A."/>
            <person name="Clum A."/>
            <person name="Drula E."/>
            <person name="Henrissat B."/>
            <person name="Kohler A."/>
            <person name="Grigoriev I.V."/>
            <person name="Martin F.M."/>
            <person name="Hacquard S."/>
        </authorList>
    </citation>
    <scope>NUCLEOTIDE SEQUENCE</scope>
    <source>
        <strain evidence="4">MPI-SDFR-AT-0073</strain>
    </source>
</reference>
<evidence type="ECO:0000256" key="2">
    <source>
        <dbReference type="SAM" id="Phobius"/>
    </source>
</evidence>
<dbReference type="Pfam" id="PF00041">
    <property type="entry name" value="fn3"/>
    <property type="match status" value="1"/>
</dbReference>
<protein>
    <recommendedName>
        <fullName evidence="3">Fibronectin type-III domain-containing protein</fullName>
    </recommendedName>
</protein>
<sequence length="1171" mass="128655">MSWNPLTTSIPTVLVLCAVLAWWFTEPKTVHLNLIVAIGCLLFFWAIAPELAHQSPAWLLDTSVNLATFFKLDYLVLYHTNMLVTGAALLWLAQRTWQTLRKPVPELINILGVDVPDAPDVSLAGIRPDAATLHWTRPRPNRPVSKFLIQVNGILVGESAPTETAITVTGLKPDHYYNVVIIAVGHNNFQAGSRVIRLCTFSKDGRPQLGDGRLPSNFDPEDQAHTEARTHDDDGTPRNPAAGVETASVSKDSLVPPNSAGVSGVARRNTLTRKHSPSTTSIDQSVREALSKSPEESLQKLGEKFENIRREMEEIQMQIGKDEKEHRELMDELQDEKKSKRRILKDKDDTTEKLKREMGSTDRAMRSAQQKKTQLEKKLKDKQNDRSKLQDDIAKWEKDLAQMSKRIGGFEKDKTIIQEEGDDHIKTLQVDIDALQASLALEERELKEKGRELKDAEDQRKKLPGGEESEEWYEKDLQIRREWEMKHQDLLRRLVNTKQRIRNQKQYEQLLQNQLLAAQQSGLAFTYNQANSSGVDFDPTLPEGLSRRSRAANSLSNVAVPSPVSSFAMVDRSYAPSSFGISRASTIPPGFSEAPMPQLPGIPDYGDFIASAEAENEDMEPLDEDQLMTLTGGAPLSPTATMLLPAGMLDMVDDFYEPHDPTSQPMRQGTFGSAMSLENDPQSPVSSGRSLSISSPRSSTQHLPFSQYTGENSERMSLRGERRTASPSVVRAPATSRFAILPWFHHGEKSSDELPALGSLKPHQSQSLPRNADDAGILSGKRRISLTGGAGWGMFNRNSAGPDTLDPPGSRSLASRRLGLFGHTSGSGGLHERDPSSPRPVSIASSDLPRPSTESGPIWGRQQQQQQQQSSRIWSPETGDPWSSRNVSRRPSLHGSPSALKTTLADADDVILDREDMLRRASAVGVIGGPRASKQTLTARLNPTAPSFMLSFRSKDKESSNGKEKDRSKGKSKDKNPRHSLTSASEATDTPSLDDSPLNSRKSRDAFSVDTPSISESHESLALDQSFSNTLSETALGLALKEPESGLRKLLRKGSSSKFSFSSIRGVSGKKGPGSVANSDKNQDRTSFDIDEHAEDSGSNGAGPAVLGRSYESVTSSPNLGARPSTKEGRVGWAGRFSIKKKPGKERESIDVDREDSVPPTPSTTDGDHRA</sequence>
<feature type="transmembrane region" description="Helical" evidence="2">
    <location>
        <begin position="32"/>
        <end position="52"/>
    </location>
</feature>
<feature type="region of interest" description="Disordered" evidence="1">
    <location>
        <begin position="935"/>
        <end position="1025"/>
    </location>
</feature>
<feature type="region of interest" description="Disordered" evidence="1">
    <location>
        <begin position="449"/>
        <end position="471"/>
    </location>
</feature>
<dbReference type="SUPFAM" id="SSF57997">
    <property type="entry name" value="Tropomyosin"/>
    <property type="match status" value="1"/>
</dbReference>
<feature type="compositionally biased region" description="Basic and acidic residues" evidence="1">
    <location>
        <begin position="285"/>
        <end position="298"/>
    </location>
</feature>
<feature type="region of interest" description="Disordered" evidence="1">
    <location>
        <begin position="819"/>
        <end position="899"/>
    </location>
</feature>
<comment type="caution">
    <text evidence="4">The sequence shown here is derived from an EMBL/GenBank/DDBJ whole genome shotgun (WGS) entry which is preliminary data.</text>
</comment>
<dbReference type="PANTHER" id="PTHR23159">
    <property type="entry name" value="CENTROSOMAL PROTEIN 2"/>
    <property type="match status" value="1"/>
</dbReference>
<feature type="compositionally biased region" description="Basic and acidic residues" evidence="1">
    <location>
        <begin position="953"/>
        <end position="977"/>
    </location>
</feature>
<dbReference type="Gene3D" id="2.60.40.10">
    <property type="entry name" value="Immunoglobulins"/>
    <property type="match status" value="1"/>
</dbReference>
<dbReference type="SMART" id="SM00060">
    <property type="entry name" value="FN3"/>
    <property type="match status" value="1"/>
</dbReference>
<dbReference type="AlphaFoldDB" id="A0A9P9A1A8"/>
<gene>
    <name evidence="4" type="ORF">BKA67DRAFT_532216</name>
</gene>
<keyword evidence="2" id="KW-0472">Membrane</keyword>
<feature type="compositionally biased region" description="Basic and acidic residues" evidence="1">
    <location>
        <begin position="1081"/>
        <end position="1091"/>
    </location>
</feature>
<feature type="compositionally biased region" description="Basic and acidic residues" evidence="1">
    <location>
        <begin position="345"/>
        <end position="365"/>
    </location>
</feature>
<name>A0A9P9A1A8_9PEZI</name>
<evidence type="ECO:0000313" key="4">
    <source>
        <dbReference type="EMBL" id="KAH6656976.1"/>
    </source>
</evidence>
<evidence type="ECO:0000259" key="3">
    <source>
        <dbReference type="PROSITE" id="PS50853"/>
    </source>
</evidence>
<organism evidence="4 5">
    <name type="scientific">Truncatella angustata</name>
    <dbReference type="NCBI Taxonomy" id="152316"/>
    <lineage>
        <taxon>Eukaryota</taxon>
        <taxon>Fungi</taxon>
        <taxon>Dikarya</taxon>
        <taxon>Ascomycota</taxon>
        <taxon>Pezizomycotina</taxon>
        <taxon>Sordariomycetes</taxon>
        <taxon>Xylariomycetidae</taxon>
        <taxon>Amphisphaeriales</taxon>
        <taxon>Sporocadaceae</taxon>
        <taxon>Truncatella</taxon>
    </lineage>
</organism>
<feature type="compositionally biased region" description="Basic and acidic residues" evidence="1">
    <location>
        <begin position="1145"/>
        <end position="1157"/>
    </location>
</feature>
<dbReference type="Proteomes" id="UP000758603">
    <property type="component" value="Unassembled WGS sequence"/>
</dbReference>
<keyword evidence="2" id="KW-0812">Transmembrane</keyword>
<dbReference type="InterPro" id="IPR013783">
    <property type="entry name" value="Ig-like_fold"/>
</dbReference>
<dbReference type="CDD" id="cd00063">
    <property type="entry name" value="FN3"/>
    <property type="match status" value="1"/>
</dbReference>
<dbReference type="SUPFAM" id="SSF49265">
    <property type="entry name" value="Fibronectin type III"/>
    <property type="match status" value="1"/>
</dbReference>
<accession>A0A9P9A1A8</accession>
<feature type="transmembrane region" description="Helical" evidence="2">
    <location>
        <begin position="6"/>
        <end position="25"/>
    </location>
</feature>
<feature type="domain" description="Fibronectin type-III" evidence="3">
    <location>
        <begin position="115"/>
        <end position="205"/>
    </location>
</feature>
<feature type="region of interest" description="Disordered" evidence="1">
    <location>
        <begin position="207"/>
        <end position="298"/>
    </location>
</feature>
<feature type="region of interest" description="Disordered" evidence="1">
    <location>
        <begin position="658"/>
        <end position="730"/>
    </location>
</feature>
<feature type="compositionally biased region" description="Basic and acidic residues" evidence="1">
    <location>
        <begin position="222"/>
        <end position="236"/>
    </location>
</feature>
<dbReference type="PROSITE" id="PS50853">
    <property type="entry name" value="FN3"/>
    <property type="match status" value="1"/>
</dbReference>
<dbReference type="InterPro" id="IPR003961">
    <property type="entry name" value="FN3_dom"/>
</dbReference>
<dbReference type="RefSeq" id="XP_045961210.1">
    <property type="nucleotide sequence ID" value="XM_046099495.1"/>
</dbReference>
<feature type="compositionally biased region" description="Polar residues" evidence="1">
    <location>
        <begin position="979"/>
        <end position="1000"/>
    </location>
</feature>
<feature type="compositionally biased region" description="Basic and acidic residues" evidence="1">
    <location>
        <begin position="373"/>
        <end position="390"/>
    </location>
</feature>
<feature type="region of interest" description="Disordered" evidence="1">
    <location>
        <begin position="319"/>
        <end position="390"/>
    </location>
</feature>
<evidence type="ECO:0000313" key="5">
    <source>
        <dbReference type="Proteomes" id="UP000758603"/>
    </source>
</evidence>
<dbReference type="PANTHER" id="PTHR23159:SF31">
    <property type="entry name" value="CENTROSOME-ASSOCIATED PROTEIN CEP250 ISOFORM X1"/>
    <property type="match status" value="1"/>
</dbReference>
<feature type="compositionally biased region" description="Low complexity" evidence="1">
    <location>
        <begin position="1053"/>
        <end position="1066"/>
    </location>
</feature>
<feature type="compositionally biased region" description="Low complexity" evidence="1">
    <location>
        <begin position="683"/>
        <end position="699"/>
    </location>
</feature>
<feature type="compositionally biased region" description="Basic and acidic residues" evidence="1">
    <location>
        <begin position="712"/>
        <end position="724"/>
    </location>
</feature>